<protein>
    <submittedName>
        <fullName evidence="4">N-acetyltransferase</fullName>
    </submittedName>
</protein>
<dbReference type="KEGG" id="lrs:PX52LOC_05429"/>
<sequence>MITSPDVLVRDATLSDVPAIAAMAGEFASYMRDLGDATDLKLNAAAIERDGFGPEPAFRGVVAELAGEVVGYLFHHDGYDTDAAVRLLVVVDLFVTASVRGRGVGSSLMRRAREVAAARSAQQIVWTVHRLNARARKFYKTLGGRCVEEIDLMYLQI</sequence>
<dbReference type="EMBL" id="CP042425">
    <property type="protein sequence ID" value="QEL18405.1"/>
    <property type="molecule type" value="Genomic_DNA"/>
</dbReference>
<reference evidence="5" key="1">
    <citation type="submission" date="2019-08" db="EMBL/GenBank/DDBJ databases">
        <title>Limnoglobus roseus gen. nov., sp. nov., a novel freshwater planctomycete with a giant genome from the family Gemmataceae.</title>
        <authorList>
            <person name="Kulichevskaya I.S."/>
            <person name="Naumoff D.G."/>
            <person name="Miroshnikov K."/>
            <person name="Ivanova A."/>
            <person name="Philippov D.A."/>
            <person name="Hakobyan A."/>
            <person name="Rijpstra I.C."/>
            <person name="Sinninghe Damste J.S."/>
            <person name="Liesack W."/>
            <person name="Dedysh S.N."/>
        </authorList>
    </citation>
    <scope>NUCLEOTIDE SEQUENCE [LARGE SCALE GENOMIC DNA]</scope>
    <source>
        <strain evidence="5">PX52</strain>
    </source>
</reference>
<keyword evidence="1 4" id="KW-0808">Transferase</keyword>
<dbReference type="InterPro" id="IPR000182">
    <property type="entry name" value="GNAT_dom"/>
</dbReference>
<name>A0A5C1AIC5_9BACT</name>
<dbReference type="InterPro" id="IPR051016">
    <property type="entry name" value="Diverse_Substrate_AcTransf"/>
</dbReference>
<dbReference type="Gene3D" id="3.40.630.30">
    <property type="match status" value="1"/>
</dbReference>
<dbReference type="Proteomes" id="UP000324974">
    <property type="component" value="Chromosome"/>
</dbReference>
<dbReference type="RefSeq" id="WP_168219219.1">
    <property type="nucleotide sequence ID" value="NZ_CP042425.1"/>
</dbReference>
<dbReference type="GO" id="GO:0008080">
    <property type="term" value="F:N-acetyltransferase activity"/>
    <property type="evidence" value="ECO:0007669"/>
    <property type="project" value="UniProtKB-ARBA"/>
</dbReference>
<evidence type="ECO:0000256" key="2">
    <source>
        <dbReference type="ARBA" id="ARBA00023315"/>
    </source>
</evidence>
<evidence type="ECO:0000313" key="5">
    <source>
        <dbReference type="Proteomes" id="UP000324974"/>
    </source>
</evidence>
<dbReference type="InterPro" id="IPR016181">
    <property type="entry name" value="Acyl_CoA_acyltransferase"/>
</dbReference>
<evidence type="ECO:0000256" key="1">
    <source>
        <dbReference type="ARBA" id="ARBA00022679"/>
    </source>
</evidence>
<evidence type="ECO:0000259" key="3">
    <source>
        <dbReference type="PROSITE" id="PS51186"/>
    </source>
</evidence>
<organism evidence="4 5">
    <name type="scientific">Limnoglobus roseus</name>
    <dbReference type="NCBI Taxonomy" id="2598579"/>
    <lineage>
        <taxon>Bacteria</taxon>
        <taxon>Pseudomonadati</taxon>
        <taxon>Planctomycetota</taxon>
        <taxon>Planctomycetia</taxon>
        <taxon>Gemmatales</taxon>
        <taxon>Gemmataceae</taxon>
        <taxon>Limnoglobus</taxon>
    </lineage>
</organism>
<dbReference type="AlphaFoldDB" id="A0A5C1AIC5"/>
<dbReference type="PROSITE" id="PS51186">
    <property type="entry name" value="GNAT"/>
    <property type="match status" value="1"/>
</dbReference>
<dbReference type="SUPFAM" id="SSF55729">
    <property type="entry name" value="Acyl-CoA N-acyltransferases (Nat)"/>
    <property type="match status" value="1"/>
</dbReference>
<feature type="domain" description="N-acetyltransferase" evidence="3">
    <location>
        <begin position="7"/>
        <end position="157"/>
    </location>
</feature>
<keyword evidence="5" id="KW-1185">Reference proteome</keyword>
<dbReference type="PANTHER" id="PTHR10545:SF29">
    <property type="entry name" value="GH14572P-RELATED"/>
    <property type="match status" value="1"/>
</dbReference>
<accession>A0A5C1AIC5</accession>
<keyword evidence="2" id="KW-0012">Acyltransferase</keyword>
<evidence type="ECO:0000313" key="4">
    <source>
        <dbReference type="EMBL" id="QEL18405.1"/>
    </source>
</evidence>
<dbReference type="Pfam" id="PF00583">
    <property type="entry name" value="Acetyltransf_1"/>
    <property type="match status" value="1"/>
</dbReference>
<dbReference type="PANTHER" id="PTHR10545">
    <property type="entry name" value="DIAMINE N-ACETYLTRANSFERASE"/>
    <property type="match status" value="1"/>
</dbReference>
<dbReference type="CDD" id="cd04301">
    <property type="entry name" value="NAT_SF"/>
    <property type="match status" value="1"/>
</dbReference>
<gene>
    <name evidence="4" type="ORF">PX52LOC_05429</name>
</gene>
<proteinExistence type="predicted"/>